<dbReference type="AlphaFoldDB" id="A0A9W4MX03"/>
<evidence type="ECO:0000259" key="4">
    <source>
        <dbReference type="Pfam" id="PF01073"/>
    </source>
</evidence>
<gene>
    <name evidence="5" type="ORF">POLS_LOCUS5768</name>
</gene>
<feature type="signal peptide" evidence="3">
    <location>
        <begin position="1"/>
        <end position="21"/>
    </location>
</feature>
<evidence type="ECO:0000313" key="5">
    <source>
        <dbReference type="EMBL" id="CAG8139951.1"/>
    </source>
</evidence>
<feature type="chain" id="PRO_5040888507" description="3-beta hydroxysteroid dehydrogenase/isomerase domain-containing protein" evidence="3">
    <location>
        <begin position="22"/>
        <end position="481"/>
    </location>
</feature>
<protein>
    <recommendedName>
        <fullName evidence="4">3-beta hydroxysteroid dehydrogenase/isomerase domain-containing protein</fullName>
    </recommendedName>
</protein>
<organism evidence="5 6">
    <name type="scientific">Penicillium olsonii</name>
    <dbReference type="NCBI Taxonomy" id="99116"/>
    <lineage>
        <taxon>Eukaryota</taxon>
        <taxon>Fungi</taxon>
        <taxon>Dikarya</taxon>
        <taxon>Ascomycota</taxon>
        <taxon>Pezizomycotina</taxon>
        <taxon>Eurotiomycetes</taxon>
        <taxon>Eurotiomycetidae</taxon>
        <taxon>Eurotiales</taxon>
        <taxon>Aspergillaceae</taxon>
        <taxon>Penicillium</taxon>
    </lineage>
</organism>
<dbReference type="PANTHER" id="PTHR43245">
    <property type="entry name" value="BIFUNCTIONAL POLYMYXIN RESISTANCE PROTEIN ARNA"/>
    <property type="match status" value="1"/>
</dbReference>
<dbReference type="InterPro" id="IPR002225">
    <property type="entry name" value="3Beta_OHSteriod_DH/Estase"/>
</dbReference>
<dbReference type="Proteomes" id="UP001153618">
    <property type="component" value="Unassembled WGS sequence"/>
</dbReference>
<keyword evidence="2" id="KW-0560">Oxidoreductase</keyword>
<dbReference type="OrthoDB" id="10058185at2759"/>
<proteinExistence type="inferred from homology"/>
<reference evidence="5" key="1">
    <citation type="submission" date="2021-07" db="EMBL/GenBank/DDBJ databases">
        <authorList>
            <person name="Branca A.L. A."/>
        </authorList>
    </citation>
    <scope>NUCLEOTIDE SEQUENCE</scope>
</reference>
<dbReference type="GO" id="GO:0016616">
    <property type="term" value="F:oxidoreductase activity, acting on the CH-OH group of donors, NAD or NADP as acceptor"/>
    <property type="evidence" value="ECO:0007669"/>
    <property type="project" value="InterPro"/>
</dbReference>
<dbReference type="GO" id="GO:0006694">
    <property type="term" value="P:steroid biosynthetic process"/>
    <property type="evidence" value="ECO:0007669"/>
    <property type="project" value="InterPro"/>
</dbReference>
<evidence type="ECO:0000256" key="2">
    <source>
        <dbReference type="ARBA" id="ARBA00023002"/>
    </source>
</evidence>
<evidence type="ECO:0000313" key="6">
    <source>
        <dbReference type="Proteomes" id="UP001153618"/>
    </source>
</evidence>
<dbReference type="Gene3D" id="3.40.50.720">
    <property type="entry name" value="NAD(P)-binding Rossmann-like Domain"/>
    <property type="match status" value="1"/>
</dbReference>
<dbReference type="Pfam" id="PF01073">
    <property type="entry name" value="3Beta_HSD"/>
    <property type="match status" value="1"/>
</dbReference>
<feature type="domain" description="3-beta hydroxysteroid dehydrogenase/isomerase" evidence="4">
    <location>
        <begin position="69"/>
        <end position="348"/>
    </location>
</feature>
<dbReference type="EMBL" id="CAJVOS010000029">
    <property type="protein sequence ID" value="CAG8139951.1"/>
    <property type="molecule type" value="Genomic_DNA"/>
</dbReference>
<evidence type="ECO:0000256" key="3">
    <source>
        <dbReference type="SAM" id="SignalP"/>
    </source>
</evidence>
<dbReference type="SUPFAM" id="SSF51735">
    <property type="entry name" value="NAD(P)-binding Rossmann-fold domains"/>
    <property type="match status" value="1"/>
</dbReference>
<comment type="caution">
    <text evidence="5">The sequence shown here is derived from an EMBL/GenBank/DDBJ whole genome shotgun (WGS) entry which is preliminary data.</text>
</comment>
<sequence>MWIIATLLVLGTLYIWHINQAMKGVPTEATELSPHRWTVEEIQAAYQKSLEAPVDVTKSLPPKQNRRYIIVGGTGLVGTWIINHLLARGEDAKAIRILDIASPSQSLGVSWIKTNITDERAVTTAFEEAWPAHVANLPLTVYHTAALIRPQDRLKCFLPLSSKVNVDGTRIVLGAAQAAGATAFIWTSSGSTRLRSPTFWIPPWARYPKRIVQVLSDRTSPPQPDEFFGNYAATKIQAEQIVQAADNPSTGFRTGCIRPTNGVYGTGGESKTAVTEIYLHNGGAPTWAAPIIQSFVHAENVSLAHLLYEQRLIQQSEPGSSLPNTGGQSFIVSDPNPAISFGDLYKVLTTLSTTPVEFPELQPAPFLLFSYVVEAYYYLRCKIGVLPRLSHDLEQLQPSLFGILNVHVFADDSRARLAPEDGGLGYNPPLTTLEGLCRRLVDWNQKAQTEGVYVKGKKIVLGPIKVSEDGVGLDIVAPVKL</sequence>
<accession>A0A9W4MX03</accession>
<name>A0A9W4MX03_PENOL</name>
<dbReference type="InterPro" id="IPR050177">
    <property type="entry name" value="Lipid_A_modif_metabolic_enz"/>
</dbReference>
<dbReference type="PANTHER" id="PTHR43245:SF51">
    <property type="entry name" value="SHORT CHAIN DEHYDROGENASE_REDUCTASE FAMILY 42E, MEMBER 2"/>
    <property type="match status" value="1"/>
</dbReference>
<keyword evidence="6" id="KW-1185">Reference proteome</keyword>
<evidence type="ECO:0000256" key="1">
    <source>
        <dbReference type="ARBA" id="ARBA00009219"/>
    </source>
</evidence>
<comment type="similarity">
    <text evidence="1">Belongs to the 3-beta-HSD family.</text>
</comment>
<dbReference type="InterPro" id="IPR036291">
    <property type="entry name" value="NAD(P)-bd_dom_sf"/>
</dbReference>
<keyword evidence="3" id="KW-0732">Signal</keyword>